<accession>A0A532V318</accession>
<sequence length="554" mass="62166">MTSSRMKLLILGLDGFDPDLFAIWKDHLPNLARLADNGFFARINSTTPPMTFPAWSTFLTGVNPGIHGIFDFTERKEDRLSVRFINATHRRVPSFLRVASEAGFCVGSVGIPTTYPPEPLNGFQISGFDSPLPSKADASYVYPQELAAKINRKAGGYHFGNFNESRIGPGWHRTVLKKLVQGLDRKKKLVELLLREFSLDCLVLHVGETDTVGHHFWSFNDPESPRYVHTDDKTLSNAIFTIYQKADELCGDVIAACNPEAVLVVSDHGMGGTSDRMLYLNKFLAQHNLLEFSAEDSRSHQMNHLKKLGMKWIPYHLQRHVFRIANGKIASRIESTQRFSGIDWSKTYAYSEELNYFPSICLNLQGREKYGIVPPAEFDQTIKRVKEILLNWEDPETGGKVVADVLRNENVYQGKETINAPDLLLTLNQPDGYNYALGRSTTKECTSPWRKLSPDEYIGYKGGTMNGSHRQKGVLLLNAGGADIPLREDISLQDVAPTALALLGLKVPEWMEGVNLFSETSPASGEIPKSESTKHYSPEQEQDLQDKLRQLGYL</sequence>
<evidence type="ECO:0000313" key="2">
    <source>
        <dbReference type="EMBL" id="TKJ41614.1"/>
    </source>
</evidence>
<reference evidence="2 3" key="1">
    <citation type="submission" date="2017-06" db="EMBL/GenBank/DDBJ databases">
        <title>Novel microbial phyla capable of carbon fixation and sulfur reduction in deep-sea sediments.</title>
        <authorList>
            <person name="Huang J."/>
            <person name="Baker B."/>
            <person name="Wang Y."/>
        </authorList>
    </citation>
    <scope>NUCLEOTIDE SEQUENCE [LARGE SCALE GENOMIC DNA]</scope>
    <source>
        <strain evidence="2">B3_LCP</strain>
    </source>
</reference>
<dbReference type="PANTHER" id="PTHR10151">
    <property type="entry name" value="ECTONUCLEOTIDE PYROPHOSPHATASE/PHOSPHODIESTERASE"/>
    <property type="match status" value="1"/>
</dbReference>
<evidence type="ECO:0000313" key="3">
    <source>
        <dbReference type="Proteomes" id="UP000319619"/>
    </source>
</evidence>
<proteinExistence type="predicted"/>
<dbReference type="InterPro" id="IPR002591">
    <property type="entry name" value="Phosphodiest/P_Trfase"/>
</dbReference>
<organism evidence="2 3">
    <name type="scientific">candidate division LCP-89 bacterium B3_LCP</name>
    <dbReference type="NCBI Taxonomy" id="2012998"/>
    <lineage>
        <taxon>Bacteria</taxon>
        <taxon>Pseudomonadati</taxon>
        <taxon>Bacteria division LCP-89</taxon>
    </lineage>
</organism>
<gene>
    <name evidence="2" type="ORF">CEE37_03345</name>
</gene>
<feature type="region of interest" description="Disordered" evidence="1">
    <location>
        <begin position="521"/>
        <end position="554"/>
    </location>
</feature>
<dbReference type="Gene3D" id="3.40.720.10">
    <property type="entry name" value="Alkaline Phosphatase, subunit A"/>
    <property type="match status" value="2"/>
</dbReference>
<dbReference type="Proteomes" id="UP000319619">
    <property type="component" value="Unassembled WGS sequence"/>
</dbReference>
<evidence type="ECO:0008006" key="4">
    <source>
        <dbReference type="Google" id="ProtNLM"/>
    </source>
</evidence>
<dbReference type="Pfam" id="PF01663">
    <property type="entry name" value="Phosphodiest"/>
    <property type="match status" value="1"/>
</dbReference>
<dbReference type="EMBL" id="NJBN01000002">
    <property type="protein sequence ID" value="TKJ41614.1"/>
    <property type="molecule type" value="Genomic_DNA"/>
</dbReference>
<dbReference type="InterPro" id="IPR017850">
    <property type="entry name" value="Alkaline_phosphatase_core_sf"/>
</dbReference>
<dbReference type="AlphaFoldDB" id="A0A532V318"/>
<protein>
    <recommendedName>
        <fullName evidence="4">Phosphodiesterase</fullName>
    </recommendedName>
</protein>
<feature type="compositionally biased region" description="Basic and acidic residues" evidence="1">
    <location>
        <begin position="528"/>
        <end position="554"/>
    </location>
</feature>
<name>A0A532V318_UNCL8</name>
<dbReference type="SUPFAM" id="SSF53649">
    <property type="entry name" value="Alkaline phosphatase-like"/>
    <property type="match status" value="1"/>
</dbReference>
<dbReference type="PANTHER" id="PTHR10151:SF120">
    <property type="entry name" value="BIS(5'-ADENOSYL)-TRIPHOSPHATASE"/>
    <property type="match status" value="1"/>
</dbReference>
<dbReference type="GO" id="GO:0016787">
    <property type="term" value="F:hydrolase activity"/>
    <property type="evidence" value="ECO:0007669"/>
    <property type="project" value="UniProtKB-ARBA"/>
</dbReference>
<comment type="caution">
    <text evidence="2">The sequence shown here is derived from an EMBL/GenBank/DDBJ whole genome shotgun (WGS) entry which is preliminary data.</text>
</comment>
<evidence type="ECO:0000256" key="1">
    <source>
        <dbReference type="SAM" id="MobiDB-lite"/>
    </source>
</evidence>